<evidence type="ECO:0000313" key="3">
    <source>
        <dbReference type="Proteomes" id="UP000442694"/>
    </source>
</evidence>
<dbReference type="GO" id="GO:0016787">
    <property type="term" value="F:hydrolase activity"/>
    <property type="evidence" value="ECO:0007669"/>
    <property type="project" value="UniProtKB-KW"/>
</dbReference>
<dbReference type="RefSeq" id="WP_152212619.1">
    <property type="nucleotide sequence ID" value="NZ_WFLN01000006.1"/>
</dbReference>
<comment type="caution">
    <text evidence="2">The sequence shown here is derived from an EMBL/GenBank/DDBJ whole genome shotgun (WGS) entry which is preliminary data.</text>
</comment>
<dbReference type="EMBL" id="WFLN01000006">
    <property type="protein sequence ID" value="KAB8030691.1"/>
    <property type="molecule type" value="Genomic_DNA"/>
</dbReference>
<sequence>MKPTILYYKLKESTAKVKVISSPIVLIRGLGRSMGFWLEFEDEILKYCDIILIDLLGTGGSKSRVGRSCIKDFAEDVKLTLEQLSIKNVHLCGMSLGGMVVIELAKLFSKEKNININVKSICIMASSSAGFKQKRINKKPMVKLLLAIFLSFGISPPKHKILSRYLVSKNTLSKHENIVDKWDELWKIEGFSHLAILRQLYAAARYKANLENSIINYPCLFIVSKHDELVPWTNSISLWHSFPNSKLCVLENLGHDLTTDDPILLAQTLCNFYKDITDKG</sequence>
<dbReference type="PANTHER" id="PTHR43798">
    <property type="entry name" value="MONOACYLGLYCEROL LIPASE"/>
    <property type="match status" value="1"/>
</dbReference>
<evidence type="ECO:0000313" key="2">
    <source>
        <dbReference type="EMBL" id="KAB8030691.1"/>
    </source>
</evidence>
<dbReference type="Proteomes" id="UP000442694">
    <property type="component" value="Unassembled WGS sequence"/>
</dbReference>
<organism evidence="2 3">
    <name type="scientific">Fluviispira multicolorata</name>
    <dbReference type="NCBI Taxonomy" id="2654512"/>
    <lineage>
        <taxon>Bacteria</taxon>
        <taxon>Pseudomonadati</taxon>
        <taxon>Bdellovibrionota</taxon>
        <taxon>Oligoflexia</taxon>
        <taxon>Silvanigrellales</taxon>
        <taxon>Silvanigrellaceae</taxon>
        <taxon>Fluviispira</taxon>
    </lineage>
</organism>
<name>A0A833JC86_9BACT</name>
<keyword evidence="3" id="KW-1185">Reference proteome</keyword>
<feature type="domain" description="AB hydrolase-1" evidence="1">
    <location>
        <begin position="23"/>
        <end position="126"/>
    </location>
</feature>
<gene>
    <name evidence="2" type="ORF">GCL57_06870</name>
</gene>
<protein>
    <submittedName>
        <fullName evidence="2">Alpha/beta fold hydrolase</fullName>
    </submittedName>
</protein>
<dbReference type="Gene3D" id="3.40.50.1820">
    <property type="entry name" value="alpha/beta hydrolase"/>
    <property type="match status" value="1"/>
</dbReference>
<dbReference type="SUPFAM" id="SSF53474">
    <property type="entry name" value="alpha/beta-Hydrolases"/>
    <property type="match status" value="1"/>
</dbReference>
<keyword evidence="2" id="KW-0378">Hydrolase</keyword>
<dbReference type="Pfam" id="PF00561">
    <property type="entry name" value="Abhydrolase_1"/>
    <property type="match status" value="1"/>
</dbReference>
<reference evidence="2 3" key="1">
    <citation type="submission" date="2019-10" db="EMBL/GenBank/DDBJ databases">
        <title>New genus of Silvanigrellaceae.</title>
        <authorList>
            <person name="Pitt A."/>
            <person name="Hahn M.W."/>
        </authorList>
    </citation>
    <scope>NUCLEOTIDE SEQUENCE [LARGE SCALE GENOMIC DNA]</scope>
    <source>
        <strain evidence="2 3">33A1-SZDP</strain>
    </source>
</reference>
<proteinExistence type="predicted"/>
<dbReference type="AlphaFoldDB" id="A0A833JC86"/>
<dbReference type="InterPro" id="IPR000073">
    <property type="entry name" value="AB_hydrolase_1"/>
</dbReference>
<evidence type="ECO:0000259" key="1">
    <source>
        <dbReference type="Pfam" id="PF00561"/>
    </source>
</evidence>
<dbReference type="InterPro" id="IPR050266">
    <property type="entry name" value="AB_hydrolase_sf"/>
</dbReference>
<accession>A0A833JC86</accession>
<dbReference type="InterPro" id="IPR029058">
    <property type="entry name" value="AB_hydrolase_fold"/>
</dbReference>